<evidence type="ECO:0000313" key="4">
    <source>
        <dbReference type="Proteomes" id="UP001620409"/>
    </source>
</evidence>
<dbReference type="EMBL" id="JADIKI010000022">
    <property type="protein sequence ID" value="MFK2854366.1"/>
    <property type="molecule type" value="Genomic_DNA"/>
</dbReference>
<keyword evidence="4" id="KW-1185">Reference proteome</keyword>
<dbReference type="RefSeq" id="WP_380008721.1">
    <property type="nucleotide sequence ID" value="NZ_JADIKI010000022.1"/>
</dbReference>
<dbReference type="InterPro" id="IPR054735">
    <property type="entry name" value="NCH1"/>
</dbReference>
<dbReference type="Gene3D" id="3.40.50.300">
    <property type="entry name" value="P-loop containing nucleotide triphosphate hydrolases"/>
    <property type="match status" value="1"/>
</dbReference>
<feature type="domain" description="NACHT" evidence="1">
    <location>
        <begin position="228"/>
        <end position="372"/>
    </location>
</feature>
<dbReference type="InterPro" id="IPR027417">
    <property type="entry name" value="P-loop_NTPase"/>
</dbReference>
<dbReference type="InterPro" id="IPR007111">
    <property type="entry name" value="NACHT_NTPase"/>
</dbReference>
<organism evidence="3 4">
    <name type="scientific">Dyella humi</name>
    <dbReference type="NCBI Taxonomy" id="1770547"/>
    <lineage>
        <taxon>Bacteria</taxon>
        <taxon>Pseudomonadati</taxon>
        <taxon>Pseudomonadota</taxon>
        <taxon>Gammaproteobacteria</taxon>
        <taxon>Lysobacterales</taxon>
        <taxon>Rhodanobacteraceae</taxon>
        <taxon>Dyella</taxon>
    </lineage>
</organism>
<evidence type="ECO:0000259" key="2">
    <source>
        <dbReference type="Pfam" id="PF22728"/>
    </source>
</evidence>
<proteinExistence type="predicted"/>
<protein>
    <submittedName>
        <fullName evidence="3">NACHT domain-containing protein</fullName>
    </submittedName>
</protein>
<dbReference type="Proteomes" id="UP001620409">
    <property type="component" value="Unassembled WGS sequence"/>
</dbReference>
<reference evidence="3 4" key="1">
    <citation type="submission" date="2020-10" db="EMBL/GenBank/DDBJ databases">
        <title>Phylogeny of dyella-like bacteria.</title>
        <authorList>
            <person name="Fu J."/>
        </authorList>
    </citation>
    <scope>NUCLEOTIDE SEQUENCE [LARGE SCALE GENOMIC DNA]</scope>
    <source>
        <strain evidence="3 4">DHG40</strain>
    </source>
</reference>
<accession>A0ABW8IJ87</accession>
<dbReference type="Pfam" id="PF05729">
    <property type="entry name" value="NACHT"/>
    <property type="match status" value="1"/>
</dbReference>
<dbReference type="SUPFAM" id="SSF52540">
    <property type="entry name" value="P-loop containing nucleoside triphosphate hydrolases"/>
    <property type="match status" value="1"/>
</dbReference>
<feature type="domain" description="NACHT C-terminal Helical" evidence="2">
    <location>
        <begin position="589"/>
        <end position="759"/>
    </location>
</feature>
<evidence type="ECO:0000313" key="3">
    <source>
        <dbReference type="EMBL" id="MFK2854366.1"/>
    </source>
</evidence>
<name>A0ABW8IJ87_9GAMM</name>
<gene>
    <name evidence="3" type="ORF">ISP18_07165</name>
</gene>
<dbReference type="Pfam" id="PF22728">
    <property type="entry name" value="NCH1"/>
    <property type="match status" value="1"/>
</dbReference>
<sequence length="770" mass="86524">MVMVPSTRQTLEHLKQIKDEVKELHPILSTLFKKMDGVTKVDYNHGANELGADFILHKFDSTLQKTIYIGVVAKVGQIKIDHADVTRQIEECLIERKSSDGKDRIQIREVWVVSTGDLTNNAKEKIFDKFAKTRIEFIYGQHLAQLLDRYVPDQFVTIPPHIQRYADEALQQISMEGGSGMVVPGGVDFYIEPDIVRLEYDRSGYVISSKPIGGINGLCSIIFKSPFVLIEGAMGVGKSKLAREIMRNILQGEKFQNGSVFPYLIHCTSFEKSYDLKVDNLIVDISSKNKLTDSTRVVIIIDGFDEIDIPERGQEEVLSGILADVARSNDVTVVLLTRPINEAGLLGAKVQSLDIFRVKPLRGKRAIDFLSKVGGGLDVSGRIIKDIEKSRLFKALEGTPIAFILLGRLIAENHQDVPSNLTELFQKYMELVLGRWEIAKGLRSQVEYEVAVEGLTWLGDYMMTNKLAVVGRSELRVFVDDYVRDRGLGADAEVLISKLSARSGVLFYKESEDTITFRHRSFCEFFYARQLAKSADVRIDETVFHPYWANSYFFLAGTLRDCPGLISSLTDISLTDDGGRLSRALNFGNFMLAGYLTPKRFIKTALLKVFDDISRLYVAICNREVNSPLSGFPVMQLLCLFATIIKGQYGYGHFLENLEECIYELEEKDSSESGAVALFLFNCAYKESGGELRFDELIEKHGNSLPTPLRLAIMSESKKMKILTDGVKRMERNLRRGVSAHKLSARDFLKEIFDTPISSLPAGKKIFDAP</sequence>
<comment type="caution">
    <text evidence="3">The sequence shown here is derived from an EMBL/GenBank/DDBJ whole genome shotgun (WGS) entry which is preliminary data.</text>
</comment>
<evidence type="ECO:0000259" key="1">
    <source>
        <dbReference type="Pfam" id="PF05729"/>
    </source>
</evidence>